<evidence type="ECO:0000313" key="1">
    <source>
        <dbReference type="EMBL" id="RAQ96265.1"/>
    </source>
</evidence>
<dbReference type="PANTHER" id="PTHR40274:SF3">
    <property type="entry name" value="VIRGINIAMYCIN B LYASE"/>
    <property type="match status" value="1"/>
</dbReference>
<dbReference type="RefSeq" id="WP_112429701.1">
    <property type="nucleotide sequence ID" value="NZ_MCIF01000002.1"/>
</dbReference>
<dbReference type="Proteomes" id="UP000248706">
    <property type="component" value="Unassembled WGS sequence"/>
</dbReference>
<dbReference type="AlphaFoldDB" id="A0A328VQ68"/>
<evidence type="ECO:0000313" key="2">
    <source>
        <dbReference type="Proteomes" id="UP000248706"/>
    </source>
</evidence>
<name>A0A328VQ68_9CHLR</name>
<gene>
    <name evidence="1" type="ORF">A4R35_12035</name>
</gene>
<dbReference type="InterPro" id="IPR011042">
    <property type="entry name" value="6-blade_b-propeller_TolB-like"/>
</dbReference>
<dbReference type="PANTHER" id="PTHR40274">
    <property type="entry name" value="VIRGINIAMYCIN B LYASE"/>
    <property type="match status" value="1"/>
</dbReference>
<accession>A0A328VQ68</accession>
<dbReference type="InterPro" id="IPR051344">
    <property type="entry name" value="Vgb"/>
</dbReference>
<proteinExistence type="predicted"/>
<protein>
    <recommendedName>
        <fullName evidence="3">SMP-30/Gluconolactonase/LRE-like region domain-containing protein</fullName>
    </recommendedName>
</protein>
<dbReference type="Gene3D" id="2.120.10.30">
    <property type="entry name" value="TolB, C-terminal domain"/>
    <property type="match status" value="1"/>
</dbReference>
<dbReference type="OrthoDB" id="152464at2"/>
<keyword evidence="2" id="KW-1185">Reference proteome</keyword>
<dbReference type="EMBL" id="MCIF01000002">
    <property type="protein sequence ID" value="RAQ96265.1"/>
    <property type="molecule type" value="Genomic_DNA"/>
</dbReference>
<dbReference type="SUPFAM" id="SSF63829">
    <property type="entry name" value="Calcium-dependent phosphotriesterase"/>
    <property type="match status" value="1"/>
</dbReference>
<evidence type="ECO:0008006" key="3">
    <source>
        <dbReference type="Google" id="ProtNLM"/>
    </source>
</evidence>
<reference evidence="1 2" key="1">
    <citation type="submission" date="2016-08" db="EMBL/GenBank/DDBJ databases">
        <title>Analysis of Carbohydrate Active Enzymes in Thermogemmatispora T81 Reveals Carbohydrate Degradation Ability.</title>
        <authorList>
            <person name="Tomazini A."/>
            <person name="Lal S."/>
            <person name="Stott M."/>
            <person name="Henrissat B."/>
            <person name="Polikarpov I."/>
            <person name="Sparling R."/>
            <person name="Levin D.B."/>
        </authorList>
    </citation>
    <scope>NUCLEOTIDE SEQUENCE [LARGE SCALE GENOMIC DNA]</scope>
    <source>
        <strain evidence="1 2">T81</strain>
    </source>
</reference>
<organism evidence="1 2">
    <name type="scientific">Thermogemmatispora tikiterensis</name>
    <dbReference type="NCBI Taxonomy" id="1825093"/>
    <lineage>
        <taxon>Bacteria</taxon>
        <taxon>Bacillati</taxon>
        <taxon>Chloroflexota</taxon>
        <taxon>Ktedonobacteria</taxon>
        <taxon>Thermogemmatisporales</taxon>
        <taxon>Thermogemmatisporaceae</taxon>
        <taxon>Thermogemmatispora</taxon>
    </lineage>
</organism>
<comment type="caution">
    <text evidence="1">The sequence shown here is derived from an EMBL/GenBank/DDBJ whole genome shotgun (WGS) entry which is preliminary data.</text>
</comment>
<sequence length="260" mass="27925">MVARHYRSHLLLRGYGRPDDLALDAQGNLFFSDAHNGTINRLNRDGTVSVLARGLAAPEGLVVLQNGTIIIAEQRTNRLLLLMPGAQMPLVLRTLPGTPGSQPCKAGIDGIAFDRTTQTLIVPDSPTGEVYRMSLDGRTLQPLASGMVRPVGAAVDGAGNVYVADECGQAVWRISPNGHKTRFGGFGMPDDVAWDGHGNLLVIDLAPAVHALIRMQPATGQRETLASQGFIEPQGLVTDQHDHIYVADDYANMIVEFTPT</sequence>